<dbReference type="EMBL" id="JABANO010010408">
    <property type="protein sequence ID" value="KAF4745217.1"/>
    <property type="molecule type" value="Genomic_DNA"/>
</dbReference>
<keyword evidence="3" id="KW-1185">Reference proteome</keyword>
<protein>
    <submittedName>
        <fullName evidence="2">Uncharacterized protein</fullName>
    </submittedName>
</protein>
<proteinExistence type="predicted"/>
<reference evidence="2 3" key="1">
    <citation type="submission" date="2020-04" db="EMBL/GenBank/DDBJ databases">
        <title>Perkinsus olseni comparative genomics.</title>
        <authorList>
            <person name="Bogema D.R."/>
        </authorList>
    </citation>
    <scope>NUCLEOTIDE SEQUENCE [LARGE SCALE GENOMIC DNA]</scope>
    <source>
        <strain evidence="2 3">ATCC PRA-207</strain>
    </source>
</reference>
<name>A0A7J6TK80_PEROL</name>
<evidence type="ECO:0000313" key="2">
    <source>
        <dbReference type="EMBL" id="KAF4745217.1"/>
    </source>
</evidence>
<dbReference type="Proteomes" id="UP000553632">
    <property type="component" value="Unassembled WGS sequence"/>
</dbReference>
<gene>
    <name evidence="2" type="ORF">FOZ63_026208</name>
</gene>
<dbReference type="AlphaFoldDB" id="A0A7J6TK80"/>
<organism evidence="2 3">
    <name type="scientific">Perkinsus olseni</name>
    <name type="common">Perkinsus atlanticus</name>
    <dbReference type="NCBI Taxonomy" id="32597"/>
    <lineage>
        <taxon>Eukaryota</taxon>
        <taxon>Sar</taxon>
        <taxon>Alveolata</taxon>
        <taxon>Perkinsozoa</taxon>
        <taxon>Perkinsea</taxon>
        <taxon>Perkinsida</taxon>
        <taxon>Perkinsidae</taxon>
        <taxon>Perkinsus</taxon>
    </lineage>
</organism>
<feature type="signal peptide" evidence="1">
    <location>
        <begin position="1"/>
        <end position="21"/>
    </location>
</feature>
<keyword evidence="1" id="KW-0732">Signal</keyword>
<comment type="caution">
    <text evidence="2">The sequence shown here is derived from an EMBL/GenBank/DDBJ whole genome shotgun (WGS) entry which is preliminary data.</text>
</comment>
<feature type="chain" id="PRO_5029687772" evidence="1">
    <location>
        <begin position="22"/>
        <end position="225"/>
    </location>
</feature>
<evidence type="ECO:0000256" key="1">
    <source>
        <dbReference type="SAM" id="SignalP"/>
    </source>
</evidence>
<sequence>MVNLCASSVIATLLLMTTAAGQTVGKFRRRGLLKGIGYSLVAEIVKDLPIDDSKGGRVRFTFEAPGFGEVVSNETSFDPTIVPNYYDVDFDEAMRFAVSVQNLLPQDDDDDDVRYPYLFTLVFTPADLRSMAVAPLRDNLFFWKEDSPLRSGTYHRYDPNYGLLNATLTINVTDVFINVLVGNDDVIYVSIANVNGERKLVPFGRVGPTQTSTTPVPMGSENLVI</sequence>
<accession>A0A7J6TK80</accession>
<evidence type="ECO:0000313" key="3">
    <source>
        <dbReference type="Proteomes" id="UP000553632"/>
    </source>
</evidence>